<reference evidence="1 2" key="1">
    <citation type="submission" date="2023-07" db="EMBL/GenBank/DDBJ databases">
        <title>Sorghum-associated microbial communities from plants grown in Nebraska, USA.</title>
        <authorList>
            <person name="Schachtman D."/>
        </authorList>
    </citation>
    <scope>NUCLEOTIDE SEQUENCE [LARGE SCALE GENOMIC DNA]</scope>
    <source>
        <strain evidence="1 2">4138</strain>
    </source>
</reference>
<organism evidence="1 2">
    <name type="scientific">Rheinheimera soli</name>
    <dbReference type="NCBI Taxonomy" id="443616"/>
    <lineage>
        <taxon>Bacteria</taxon>
        <taxon>Pseudomonadati</taxon>
        <taxon>Pseudomonadota</taxon>
        <taxon>Gammaproteobacteria</taxon>
        <taxon>Chromatiales</taxon>
        <taxon>Chromatiaceae</taxon>
        <taxon>Rheinheimera</taxon>
    </lineage>
</organism>
<protein>
    <submittedName>
        <fullName evidence="1">Uncharacterized protein</fullName>
    </submittedName>
</protein>
<accession>A0ABU1W415</accession>
<keyword evidence="2" id="KW-1185">Reference proteome</keyword>
<gene>
    <name evidence="1" type="ORF">J2W69_003504</name>
</gene>
<dbReference type="RefSeq" id="WP_310280811.1">
    <property type="nucleotide sequence ID" value="NZ_JAVDWR010000017.1"/>
</dbReference>
<evidence type="ECO:0000313" key="2">
    <source>
        <dbReference type="Proteomes" id="UP001257909"/>
    </source>
</evidence>
<name>A0ABU1W415_9GAMM</name>
<dbReference type="Proteomes" id="UP001257909">
    <property type="component" value="Unassembled WGS sequence"/>
</dbReference>
<sequence>MQRGQTKAYQLQLIDRVLWVQVFGVSSVLSTEEYIRDFRTLVLPLVAEPWAIALDMRQWQASPAQALELMKQNSVWAFTHNLHHVELLLPADEMLTWQYLKATEVEKPVYLTRHIAENEESARLSLQAAGYLKGTD</sequence>
<comment type="caution">
    <text evidence="1">The sequence shown here is derived from an EMBL/GenBank/DDBJ whole genome shotgun (WGS) entry which is preliminary data.</text>
</comment>
<evidence type="ECO:0000313" key="1">
    <source>
        <dbReference type="EMBL" id="MDR7122530.1"/>
    </source>
</evidence>
<dbReference type="EMBL" id="JAVDWR010000017">
    <property type="protein sequence ID" value="MDR7122530.1"/>
    <property type="molecule type" value="Genomic_DNA"/>
</dbReference>
<proteinExistence type="predicted"/>